<dbReference type="GO" id="GO:0051213">
    <property type="term" value="F:dioxygenase activity"/>
    <property type="evidence" value="ECO:0007669"/>
    <property type="project" value="UniProtKB-KW"/>
</dbReference>
<dbReference type="InterPro" id="IPR000627">
    <property type="entry name" value="Intradiol_dOase_C"/>
</dbReference>
<proteinExistence type="inferred from homology"/>
<evidence type="ECO:0000259" key="4">
    <source>
        <dbReference type="PROSITE" id="PS00083"/>
    </source>
</evidence>
<dbReference type="Pfam" id="PF00775">
    <property type="entry name" value="Dioxygenase_C"/>
    <property type="match status" value="1"/>
</dbReference>
<keyword evidence="3" id="KW-0560">Oxidoreductase</keyword>
<dbReference type="PANTHER" id="PTHR33711">
    <property type="entry name" value="DIOXYGENASE, PUTATIVE (AFU_ORTHOLOGUE AFUA_2G02910)-RELATED"/>
    <property type="match status" value="1"/>
</dbReference>
<feature type="domain" description="Intradiol ring-cleavage dioxygenases" evidence="4">
    <location>
        <begin position="90"/>
        <end position="118"/>
    </location>
</feature>
<organism evidence="5 6">
    <name type="scientific">Pseudaquabacterium terrae</name>
    <dbReference type="NCBI Taxonomy" id="2732868"/>
    <lineage>
        <taxon>Bacteria</taxon>
        <taxon>Pseudomonadati</taxon>
        <taxon>Pseudomonadota</taxon>
        <taxon>Betaproteobacteria</taxon>
        <taxon>Burkholderiales</taxon>
        <taxon>Sphaerotilaceae</taxon>
        <taxon>Pseudaquabacterium</taxon>
    </lineage>
</organism>
<keyword evidence="6" id="KW-1185">Reference proteome</keyword>
<evidence type="ECO:0000313" key="6">
    <source>
        <dbReference type="Proteomes" id="UP000737171"/>
    </source>
</evidence>
<evidence type="ECO:0000256" key="3">
    <source>
        <dbReference type="ARBA" id="ARBA00023002"/>
    </source>
</evidence>
<dbReference type="PANTHER" id="PTHR33711:SF9">
    <property type="entry name" value="PROTOCATECHUATE 3,4-DIOXYGENASE ALPHA CHAIN"/>
    <property type="match status" value="1"/>
</dbReference>
<dbReference type="RefSeq" id="WP_173133934.1">
    <property type="nucleotide sequence ID" value="NZ_JABRWJ010000014.1"/>
</dbReference>
<protein>
    <submittedName>
        <fullName evidence="5">Intradiol ring-cleavage dioxygenase</fullName>
    </submittedName>
</protein>
<dbReference type="CDD" id="cd03459">
    <property type="entry name" value="3_4-PCD"/>
    <property type="match status" value="1"/>
</dbReference>
<accession>A0ABX2ETP1</accession>
<dbReference type="PROSITE" id="PS00083">
    <property type="entry name" value="INTRADIOL_DIOXYGENAS"/>
    <property type="match status" value="1"/>
</dbReference>
<dbReference type="InterPro" id="IPR015889">
    <property type="entry name" value="Intradiol_dOase_core"/>
</dbReference>
<evidence type="ECO:0000256" key="1">
    <source>
        <dbReference type="ARBA" id="ARBA00007825"/>
    </source>
</evidence>
<dbReference type="Gene3D" id="2.60.130.10">
    <property type="entry name" value="Aromatic compound dioxygenase"/>
    <property type="match status" value="1"/>
</dbReference>
<evidence type="ECO:0000313" key="5">
    <source>
        <dbReference type="EMBL" id="NRF71860.1"/>
    </source>
</evidence>
<name>A0ABX2ETP1_9BURK</name>
<dbReference type="EMBL" id="JABRWJ010000014">
    <property type="protein sequence ID" value="NRF71860.1"/>
    <property type="molecule type" value="Genomic_DNA"/>
</dbReference>
<dbReference type="Proteomes" id="UP000737171">
    <property type="component" value="Unassembled WGS sequence"/>
</dbReference>
<gene>
    <name evidence="5" type="ORF">HLB44_33225</name>
</gene>
<dbReference type="InterPro" id="IPR050770">
    <property type="entry name" value="Intradiol_RC_Dioxygenase"/>
</dbReference>
<reference evidence="5 6" key="1">
    <citation type="submission" date="2020-05" db="EMBL/GenBank/DDBJ databases">
        <title>Aquincola sp. isolate from soil.</title>
        <authorList>
            <person name="Han J."/>
            <person name="Kim D.-U."/>
        </authorList>
    </citation>
    <scope>NUCLEOTIDE SEQUENCE [LARGE SCALE GENOMIC DNA]</scope>
    <source>
        <strain evidence="5 6">S2</strain>
    </source>
</reference>
<comment type="caution">
    <text evidence="5">The sequence shown here is derived from an EMBL/GenBank/DDBJ whole genome shotgun (WGS) entry which is preliminary data.</text>
</comment>
<comment type="similarity">
    <text evidence="1">Belongs to the intradiol ring-cleavage dioxygenase family.</text>
</comment>
<dbReference type="SUPFAM" id="SSF49482">
    <property type="entry name" value="Aromatic compound dioxygenase"/>
    <property type="match status" value="1"/>
</dbReference>
<keyword evidence="2 5" id="KW-0223">Dioxygenase</keyword>
<dbReference type="InterPro" id="IPR039387">
    <property type="entry name" value="3_4-PCD"/>
</dbReference>
<evidence type="ECO:0000256" key="2">
    <source>
        <dbReference type="ARBA" id="ARBA00022964"/>
    </source>
</evidence>
<sequence>MKHRVPDSTAPLSLDSPATLPQPLRRSLVAGSLLLAAPAVWRGALAKEPLRLTPSQTEGPFYPVTLPADTDNDLLEQGSRRYQHGLPVWLDGVVLDMKGRALAGGIVEIWQCDHSGHYHHPGDGGRADADFQGFGRTEVAADGTFRFRTIRPVAYSGRTPHIHVKVKLGTRELLTTQLYVAGDPGNERDGLWRRLSAAERAALTLPYSAGADGLRARCSLVVQG</sequence>